<feature type="domain" description="Tip attachment protein J" evidence="1">
    <location>
        <begin position="207"/>
        <end position="375"/>
    </location>
</feature>
<organism evidence="2 3">
    <name type="scientific">Rhodobacter phage RcSpartan</name>
    <dbReference type="NCBI Taxonomy" id="1662331"/>
    <lineage>
        <taxon>Viruses</taxon>
        <taxon>Duplodnaviria</taxon>
        <taxon>Heunggongvirae</taxon>
        <taxon>Uroviricota</taxon>
        <taxon>Caudoviricetes</taxon>
        <taxon>Titanvirus</taxon>
        <taxon>Titanvirus rcspartan</taxon>
    </lineage>
</organism>
<protein>
    <submittedName>
        <fullName evidence="2">Tail protein</fullName>
    </submittedName>
</protein>
<evidence type="ECO:0000313" key="2">
    <source>
        <dbReference type="EMBL" id="AKU43209.1"/>
    </source>
</evidence>
<keyword evidence="3" id="KW-1185">Reference proteome</keyword>
<dbReference type="Proteomes" id="UP000222205">
    <property type="component" value="Segment"/>
</dbReference>
<evidence type="ECO:0000259" key="1">
    <source>
        <dbReference type="Pfam" id="PF13550"/>
    </source>
</evidence>
<dbReference type="InterPro" id="IPR032876">
    <property type="entry name" value="J_dom"/>
</dbReference>
<sequence length="755" mass="81539">MGGSKKQTVGYKYFAGMHMVLCHGPIDKITRIVVDEKELWAGSNTGGSITVDKGDLFGGDSREGGISGTLDFMTGHGAQLPNDYLVSKLGSLVPAFRGVVSVVLRQMYLSMNPYLKTWGFTVQRIHVQQDGSAQWEDDYAQIDVTVYDAEGEPVSLAAMNPAHIIRECLTNKLWGMGYNDGDINDATFLSAAITLFNEKMGMALLWDTQTSIEEFVKIVLQHIDASLYVDRKTGQFVLKLIRGGYDEGDLIVLDPSNIDKIEDFKRPAFGELANSITVNYWDGSKDQTGSVTVQDIALAQEQGGENNTTVTYEGFIDPATASRVAQRDLKSLSTPLITCTIYTTKVARNLNIGDVFILSWPDYQIESVVMRITGIAYGDGKTRRVRIQCAQDVFSYPEDAFVTKPPSRWVDPIGPPGPVVIQKAFELPYFELVRDNGQSVVDSSLASNPYVGYVGAACSAPSVAAINALMHSDDGSGYEEVAQTDFCAGAFLADDLDYLTTEFDLLSGSSLSLVDAGEWLQIGSELMAVVSLVGNTLTVKRGVLDTLPALHTAGAEVLFWDGFAATDPTEYVASDSVAVKLTAANGSGVYPLASAVEMTVDVVGRAARPFPPGALRFNGNYYPSSTFGGSIVVAWNTRNRVFQTGGSLVGFEDAALTPEAGQTTTINLYNKFGTLFYTESDISTSSFTITTTILAGLDEKIFVEVFSVRDGLESMQRYYVEVKISSGIDGGSLVFEMTDTTTPPAGGAINFEMGA</sequence>
<accession>A0A0K1LL92</accession>
<name>A0A0K1LL92_9CAUD</name>
<dbReference type="Pfam" id="PF13550">
    <property type="entry name" value="Phage-tail_3"/>
    <property type="match status" value="1"/>
</dbReference>
<reference evidence="2 3" key="1">
    <citation type="journal article" date="2016" name="Genome Announc.">
        <title>Complete Genome Sequences of Five Bacteriophages That Infect Rhodobacter capsulatus.</title>
        <authorList>
            <person name="Bollivar D.W."/>
            <person name="Bernardoni B."/>
            <person name="Bockman M.R."/>
            <person name="Miller B.M."/>
            <person name="Russell D.A."/>
            <person name="Delesalle V.A."/>
            <person name="Krukonis G.P."/>
            <person name="Hatfull G.F."/>
            <person name="Cross M.R."/>
            <person name="Szewczyk M.M."/>
            <person name="Eppurath A."/>
        </authorList>
    </citation>
    <scope>NUCLEOTIDE SEQUENCE [LARGE SCALE GENOMIC DNA]</scope>
</reference>
<gene>
    <name evidence="2" type="ORF">RCSPARTAN_26</name>
</gene>
<dbReference type="OrthoDB" id="9860at10239"/>
<dbReference type="EMBL" id="KR935215">
    <property type="protein sequence ID" value="AKU43209.1"/>
    <property type="molecule type" value="Genomic_DNA"/>
</dbReference>
<proteinExistence type="predicted"/>
<evidence type="ECO:0000313" key="3">
    <source>
        <dbReference type="Proteomes" id="UP000222205"/>
    </source>
</evidence>